<dbReference type="Proteomes" id="UP001059401">
    <property type="component" value="Chromosome"/>
</dbReference>
<dbReference type="RefSeq" id="WP_255806176.1">
    <property type="nucleotide sequence ID" value="NZ_CP038802.1"/>
</dbReference>
<gene>
    <name evidence="1" type="ORF">E4N76_04365</name>
</gene>
<sequence>MKLDATLSKHITAGPDRRLIFAMEEHNKKYIVKNCNKKEACIIKIDGALISSKDVKKCDYGLCVEDNRFFLIELKGVDLSQACKQLLYTLDYMRQKYTNYEYFCRAVVTRMPSKKDKTGAPGNYPSSYKKLLQKLLNNEHLRCASRELHETI</sequence>
<keyword evidence="2" id="KW-1185">Reference proteome</keyword>
<evidence type="ECO:0000313" key="2">
    <source>
        <dbReference type="Proteomes" id="UP001059401"/>
    </source>
</evidence>
<protein>
    <submittedName>
        <fullName evidence="1">Uncharacterized protein</fullName>
    </submittedName>
</protein>
<accession>A0ABY5HT25</accession>
<organism evidence="1 2">
    <name type="scientific">Treponema putidum</name>
    <dbReference type="NCBI Taxonomy" id="221027"/>
    <lineage>
        <taxon>Bacteria</taxon>
        <taxon>Pseudomonadati</taxon>
        <taxon>Spirochaetota</taxon>
        <taxon>Spirochaetia</taxon>
        <taxon>Spirochaetales</taxon>
        <taxon>Treponemataceae</taxon>
        <taxon>Treponema</taxon>
    </lineage>
</organism>
<evidence type="ECO:0000313" key="1">
    <source>
        <dbReference type="EMBL" id="UTY28295.1"/>
    </source>
</evidence>
<dbReference type="EMBL" id="CP038802">
    <property type="protein sequence ID" value="UTY28295.1"/>
    <property type="molecule type" value="Genomic_DNA"/>
</dbReference>
<name>A0ABY5HT25_9SPIR</name>
<reference evidence="1" key="1">
    <citation type="submission" date="2019-04" db="EMBL/GenBank/DDBJ databases">
        <title>Whole genome sequencing of oral phylogroup 2 treponemes.</title>
        <authorList>
            <person name="Chan Y."/>
            <person name="Zeng H.H."/>
            <person name="Yu X.L."/>
            <person name="Leung W.K."/>
            <person name="Watt R.M."/>
        </authorList>
    </citation>
    <scope>NUCLEOTIDE SEQUENCE</scope>
    <source>
        <strain evidence="1">OMZ 847</strain>
    </source>
</reference>
<proteinExistence type="predicted"/>